<evidence type="ECO:0000259" key="1">
    <source>
        <dbReference type="Pfam" id="PF08334"/>
    </source>
</evidence>
<reference evidence="2 3" key="1">
    <citation type="submission" date="2022-10" db="EMBL/GenBank/DDBJ databases">
        <title>Luteolibacter flavescens strain MCCC 1K03193, whole genome shotgun sequencing project.</title>
        <authorList>
            <person name="Zhao G."/>
            <person name="Shen L."/>
        </authorList>
    </citation>
    <scope>NUCLEOTIDE SEQUENCE [LARGE SCALE GENOMIC DNA]</scope>
    <source>
        <strain evidence="2 3">MCCC 1K03193</strain>
    </source>
</reference>
<gene>
    <name evidence="2" type="ORF">OKA04_09905</name>
</gene>
<dbReference type="Gene3D" id="3.30.700.10">
    <property type="entry name" value="Glycoprotein, Type 4 Pilin"/>
    <property type="match status" value="1"/>
</dbReference>
<keyword evidence="3" id="KW-1185">Reference proteome</keyword>
<comment type="caution">
    <text evidence="2">The sequence shown here is derived from an EMBL/GenBank/DDBJ whole genome shotgun (WGS) entry which is preliminary data.</text>
</comment>
<dbReference type="SUPFAM" id="SSF54523">
    <property type="entry name" value="Pili subunits"/>
    <property type="match status" value="1"/>
</dbReference>
<proteinExistence type="predicted"/>
<accession>A0ABT3FPX3</accession>
<evidence type="ECO:0000313" key="3">
    <source>
        <dbReference type="Proteomes" id="UP001207930"/>
    </source>
</evidence>
<dbReference type="EMBL" id="JAPDDS010000004">
    <property type="protein sequence ID" value="MCW1885040.1"/>
    <property type="molecule type" value="Genomic_DNA"/>
</dbReference>
<name>A0ABT3FPX3_9BACT</name>
<sequence length="102" mass="11538">MSGIGGVQQDIGHLQFVLRDFRLMLGGNPVGNNAEIISALNGRNPRKVVIKLWDGHRLNDEGELVDPWGTPYFFHQISSSEMEIRCAGPDRIMWNSDDLNFR</sequence>
<protein>
    <submittedName>
        <fullName evidence="2">Type II secretion system protein GspG</fullName>
    </submittedName>
</protein>
<dbReference type="Proteomes" id="UP001207930">
    <property type="component" value="Unassembled WGS sequence"/>
</dbReference>
<dbReference type="InterPro" id="IPR013545">
    <property type="entry name" value="T2SS_protein-GspG_C"/>
</dbReference>
<dbReference type="Pfam" id="PF08334">
    <property type="entry name" value="T2SSG"/>
    <property type="match status" value="1"/>
</dbReference>
<evidence type="ECO:0000313" key="2">
    <source>
        <dbReference type="EMBL" id="MCW1885040.1"/>
    </source>
</evidence>
<organism evidence="2 3">
    <name type="scientific">Luteolibacter flavescens</name>
    <dbReference type="NCBI Taxonomy" id="1859460"/>
    <lineage>
        <taxon>Bacteria</taxon>
        <taxon>Pseudomonadati</taxon>
        <taxon>Verrucomicrobiota</taxon>
        <taxon>Verrucomicrobiia</taxon>
        <taxon>Verrucomicrobiales</taxon>
        <taxon>Verrucomicrobiaceae</taxon>
        <taxon>Luteolibacter</taxon>
    </lineage>
</organism>
<feature type="domain" description="Type II secretion system protein GspG C-terminal" evidence="1">
    <location>
        <begin position="8"/>
        <end position="91"/>
    </location>
</feature>
<dbReference type="RefSeq" id="WP_264500998.1">
    <property type="nucleotide sequence ID" value="NZ_JAPDDS010000004.1"/>
</dbReference>
<dbReference type="InterPro" id="IPR045584">
    <property type="entry name" value="Pilin-like"/>
</dbReference>